<dbReference type="Proteomes" id="UP000203458">
    <property type="component" value="Segment"/>
</dbReference>
<dbReference type="EMBL" id="KJ507100">
    <property type="protein sequence ID" value="AHZ95060.1"/>
    <property type="molecule type" value="Genomic_DNA"/>
</dbReference>
<accession>A0A059VK24</accession>
<name>A0A059VK24_9CAUD</name>
<dbReference type="PROSITE" id="PS50943">
    <property type="entry name" value="HTH_CROC1"/>
    <property type="match status" value="1"/>
</dbReference>
<dbReference type="InterPro" id="IPR010982">
    <property type="entry name" value="Lambda_DNA-bd_dom_sf"/>
</dbReference>
<dbReference type="GO" id="GO:0003677">
    <property type="term" value="F:DNA binding"/>
    <property type="evidence" value="ECO:0007669"/>
    <property type="project" value="InterPro"/>
</dbReference>
<feature type="domain" description="HTH cro/C1-type" evidence="1">
    <location>
        <begin position="14"/>
        <end position="67"/>
    </location>
</feature>
<dbReference type="Pfam" id="PF01381">
    <property type="entry name" value="HTH_3"/>
    <property type="match status" value="1"/>
</dbReference>
<reference evidence="2 3" key="1">
    <citation type="journal article" date="2014" name="J. Basic Microbiol.">
        <title>Isolation and partial characterization of bacteriophages infecting Pseudomonas syringae pv. actinidiae, causal agent of kiwifruit bacterial canker.</title>
        <authorList>
            <person name="Di Lallo G."/>
            <person name="Evangelisti M."/>
            <person name="Mancuso F."/>
            <person name="Ferrante P."/>
            <person name="Marcelletti S."/>
            <person name="Tinari A."/>
            <person name="Superti F."/>
            <person name="Migliore L."/>
            <person name="D'Addabbo P."/>
            <person name="Frezza D."/>
            <person name="Scortichini M."/>
            <person name="Thaller M.C."/>
        </authorList>
    </citation>
    <scope>NUCLEOTIDE SEQUENCE [LARGE SCALE GENOMIC DNA]</scope>
</reference>
<organism evidence="2 3">
    <name type="scientific">Pseudomonas phage phiPSA1</name>
    <dbReference type="NCBI Taxonomy" id="1500757"/>
    <lineage>
        <taxon>Viruses</taxon>
        <taxon>Duplodnaviria</taxon>
        <taxon>Heunggongvirae</taxon>
        <taxon>Uroviricota</taxon>
        <taxon>Caudoviricetes</taxon>
        <taxon>Readingvirus</taxon>
        <taxon>Readingvirus PSA1</taxon>
    </lineage>
</organism>
<dbReference type="Gene3D" id="1.10.260.40">
    <property type="entry name" value="lambda repressor-like DNA-binding domains"/>
    <property type="match status" value="1"/>
</dbReference>
<dbReference type="SMART" id="SM00530">
    <property type="entry name" value="HTH_XRE"/>
    <property type="match status" value="1"/>
</dbReference>
<sequence length="151" mass="15910">MSGAKNSSTLGGRVKLARDATGLTQLELAEMVGVSQAAISEIERGESARTAYLPEISRACGADIQWLAFGGERPASEPCEPAPTVAEKPQEISFCIEGMGFSGMPLKRVANYISSLSDLVGKTAIFIRMTDSSIVFYDGSSSAAQNTPEAQ</sequence>
<keyword evidence="3" id="KW-1185">Reference proteome</keyword>
<evidence type="ECO:0000259" key="1">
    <source>
        <dbReference type="PROSITE" id="PS50943"/>
    </source>
</evidence>
<dbReference type="GeneID" id="19685471"/>
<dbReference type="SUPFAM" id="SSF47413">
    <property type="entry name" value="lambda repressor-like DNA-binding domains"/>
    <property type="match status" value="1"/>
</dbReference>
<protein>
    <submittedName>
        <fullName evidence="2">Peptidase</fullName>
    </submittedName>
</protein>
<proteinExistence type="predicted"/>
<dbReference type="InterPro" id="IPR001387">
    <property type="entry name" value="Cro/C1-type_HTH"/>
</dbReference>
<dbReference type="CDD" id="cd00093">
    <property type="entry name" value="HTH_XRE"/>
    <property type="match status" value="1"/>
</dbReference>
<dbReference type="RefSeq" id="YP_009043583.1">
    <property type="nucleotide sequence ID" value="NC_024365.1"/>
</dbReference>
<dbReference type="KEGG" id="vg:19685471"/>
<evidence type="ECO:0000313" key="2">
    <source>
        <dbReference type="EMBL" id="AHZ95060.1"/>
    </source>
</evidence>
<evidence type="ECO:0000313" key="3">
    <source>
        <dbReference type="Proteomes" id="UP000203458"/>
    </source>
</evidence>